<protein>
    <submittedName>
        <fullName evidence="1">Uncharacterized protein</fullName>
    </submittedName>
</protein>
<organismHost>
    <name type="scientific">Pseudomonas aeruginosa</name>
    <dbReference type="NCBI Taxonomy" id="287"/>
</organismHost>
<organism evidence="1 2">
    <name type="scientific">Pseudomonas phage KPP21</name>
    <dbReference type="NCBI Taxonomy" id="1678082"/>
    <lineage>
        <taxon>Viruses</taxon>
        <taxon>Duplodnaviria</taxon>
        <taxon>Heunggongvirae</taxon>
        <taxon>Uroviricota</taxon>
        <taxon>Caudoviricetes</taxon>
        <taxon>Schitoviridae</taxon>
        <taxon>Migulavirinae</taxon>
        <taxon>Luzseptimavirus</taxon>
        <taxon>Luzseptimavirus KPP21</taxon>
    </lineage>
</organism>
<evidence type="ECO:0000313" key="2">
    <source>
        <dbReference type="Proteomes" id="UP000203732"/>
    </source>
</evidence>
<keyword evidence="2" id="KW-1185">Reference proteome</keyword>
<evidence type="ECO:0000313" key="1">
    <source>
        <dbReference type="EMBL" id="BAR94654.1"/>
    </source>
</evidence>
<dbReference type="Proteomes" id="UP000203732">
    <property type="component" value="Segment"/>
</dbReference>
<accession>A0A0H5BIA0</accession>
<dbReference type="GeneID" id="26645311"/>
<dbReference type="EMBL" id="LC064302">
    <property type="protein sequence ID" value="BAR94654.1"/>
    <property type="molecule type" value="Genomic_DNA"/>
</dbReference>
<proteinExistence type="predicted"/>
<name>A0A0H5BIA0_BPK21</name>
<dbReference type="KEGG" id="vg:26645311"/>
<reference evidence="1 2" key="1">
    <citation type="submission" date="2015-07" db="EMBL/GenBank/DDBJ databases">
        <title>Characterization of Pseudomonas aeruginosa phage KPP21 belonging to family Podoviridae genus N4-like viruses, isolated in Japan.</title>
        <authorList>
            <person name="Shigehisa R."/>
            <person name="Uchiyama J."/>
            <person name="Kato S."/>
            <person name="Takemura-Uchiyama I."/>
            <person name="Ujihara T."/>
            <person name="Sakaguchi Y."/>
            <person name="Okamoto N."/>
            <person name="Shimakura H."/>
            <person name="Daibata M."/>
            <person name="Sakaguchi M."/>
            <person name="Matsuzaki S."/>
        </authorList>
    </citation>
    <scope>NUCLEOTIDE SEQUENCE [LARGE SCALE GENOMIC DNA]</scope>
</reference>
<dbReference type="RefSeq" id="YP_009219044.1">
    <property type="nucleotide sequence ID" value="NC_029017.1"/>
</dbReference>
<dbReference type="OrthoDB" id="25617at10239"/>
<sequence>MIDWSKMKTAEDLIEDRYKQEYDAVLANRAEAYRMESDPLKTEAEFDAIKGGTEPDYSLWLAKVEEIKERYPLPEEPK</sequence>